<dbReference type="Proteomes" id="UP001179600">
    <property type="component" value="Chromosome"/>
</dbReference>
<evidence type="ECO:0000256" key="1">
    <source>
        <dbReference type="ARBA" id="ARBA00022801"/>
    </source>
</evidence>
<protein>
    <submittedName>
        <fullName evidence="3">Alpha/beta fold hydrolase</fullName>
    </submittedName>
</protein>
<organism evidence="3 4">
    <name type="scientific">Vagococcus lutrae</name>
    <dbReference type="NCBI Taxonomy" id="81947"/>
    <lineage>
        <taxon>Bacteria</taxon>
        <taxon>Bacillati</taxon>
        <taxon>Bacillota</taxon>
        <taxon>Bacilli</taxon>
        <taxon>Lactobacillales</taxon>
        <taxon>Enterococcaceae</taxon>
        <taxon>Vagococcus</taxon>
    </lineage>
</organism>
<dbReference type="EMBL" id="CP116507">
    <property type="protein sequence ID" value="WCG21949.1"/>
    <property type="molecule type" value="Genomic_DNA"/>
</dbReference>
<dbReference type="SUPFAM" id="SSF53474">
    <property type="entry name" value="alpha/beta-Hydrolases"/>
    <property type="match status" value="1"/>
</dbReference>
<dbReference type="InterPro" id="IPR001375">
    <property type="entry name" value="Peptidase_S9_cat"/>
</dbReference>
<dbReference type="Gene3D" id="3.40.50.1820">
    <property type="entry name" value="alpha/beta hydrolase"/>
    <property type="match status" value="1"/>
</dbReference>
<keyword evidence="1 3" id="KW-0378">Hydrolase</keyword>
<evidence type="ECO:0000313" key="3">
    <source>
        <dbReference type="EMBL" id="WCG21949.1"/>
    </source>
</evidence>
<dbReference type="InterPro" id="IPR050261">
    <property type="entry name" value="FrsA_esterase"/>
</dbReference>
<name>A0AAF0BFE9_9ENTE</name>
<dbReference type="RefSeq" id="WP_202584875.1">
    <property type="nucleotide sequence ID" value="NZ_BKBT01000002.1"/>
</dbReference>
<accession>A0AAF0BFE9</accession>
<dbReference type="GO" id="GO:0052689">
    <property type="term" value="F:carboxylic ester hydrolase activity"/>
    <property type="evidence" value="ECO:0007669"/>
    <property type="project" value="UniProtKB-ARBA"/>
</dbReference>
<reference evidence="3" key="1">
    <citation type="submission" date="2023-01" db="EMBL/GenBank/DDBJ databases">
        <title>Oxazolidinone resistance genes in florfenicol resistant enterococci from beef cattle and veal calves at slaughter.</title>
        <authorList>
            <person name="Biggel M."/>
        </authorList>
    </citation>
    <scope>NUCLEOTIDE SEQUENCE</scope>
    <source>
        <strain evidence="3">K204-1</strain>
    </source>
</reference>
<evidence type="ECO:0000259" key="2">
    <source>
        <dbReference type="Pfam" id="PF00326"/>
    </source>
</evidence>
<dbReference type="Pfam" id="PF00326">
    <property type="entry name" value="Peptidase_S9"/>
    <property type="match status" value="1"/>
</dbReference>
<evidence type="ECO:0000313" key="4">
    <source>
        <dbReference type="Proteomes" id="UP001179600"/>
    </source>
</evidence>
<dbReference type="PANTHER" id="PTHR22946">
    <property type="entry name" value="DIENELACTONE HYDROLASE DOMAIN-CONTAINING PROTEIN-RELATED"/>
    <property type="match status" value="1"/>
</dbReference>
<sequence length="252" mass="29401">MKLSIKERHIAEIPILEVVAETLLNEPLPLILYYHGWRNNKELVLTQARRLAREGFRVVLPDAMHHGERRVTEISSIPTFTFWSSIQYNLAEYHVLVRYYEERELILDERIGVGGYSMGGITTAALMSQHASIKVGTSIMGTPQPYRYYRYMKDHINARVPYGYPLEMDHLLSWIPHYDLSLQPEKLANRPLLIWHGTDDDRIPYEQAFDFYETIKTKSYGEQTVFLTGKNEGHLVTIPLMDEITTFFVEHL</sequence>
<dbReference type="GO" id="GO:0006508">
    <property type="term" value="P:proteolysis"/>
    <property type="evidence" value="ECO:0007669"/>
    <property type="project" value="InterPro"/>
</dbReference>
<dbReference type="GO" id="GO:0008236">
    <property type="term" value="F:serine-type peptidase activity"/>
    <property type="evidence" value="ECO:0007669"/>
    <property type="project" value="InterPro"/>
</dbReference>
<dbReference type="InterPro" id="IPR029058">
    <property type="entry name" value="AB_hydrolase_fold"/>
</dbReference>
<feature type="domain" description="Peptidase S9 prolyl oligopeptidase catalytic" evidence="2">
    <location>
        <begin position="95"/>
        <end position="237"/>
    </location>
</feature>
<gene>
    <name evidence="3" type="ORF">PML95_05965</name>
</gene>
<dbReference type="PANTHER" id="PTHR22946:SF9">
    <property type="entry name" value="POLYKETIDE TRANSFERASE AF380"/>
    <property type="match status" value="1"/>
</dbReference>
<proteinExistence type="predicted"/>
<dbReference type="AlphaFoldDB" id="A0AAF0BFE9"/>